<dbReference type="GO" id="GO:0030150">
    <property type="term" value="P:protein import into mitochondrial matrix"/>
    <property type="evidence" value="ECO:0007669"/>
    <property type="project" value="InterPro"/>
</dbReference>
<dbReference type="InterPro" id="IPR023614">
    <property type="entry name" value="Porin_dom_sf"/>
</dbReference>
<dbReference type="Pfam" id="PF01459">
    <property type="entry name" value="Porin_3"/>
    <property type="match status" value="1"/>
</dbReference>
<dbReference type="Proteomes" id="UP001311799">
    <property type="component" value="Unassembled WGS sequence"/>
</dbReference>
<dbReference type="EMBL" id="JAWDEY010000036">
    <property type="protein sequence ID" value="KAK6587630.1"/>
    <property type="molecule type" value="Genomic_DNA"/>
</dbReference>
<dbReference type="CDD" id="cd07305">
    <property type="entry name" value="Porin3_Tom40"/>
    <property type="match status" value="1"/>
</dbReference>
<evidence type="ECO:0000256" key="3">
    <source>
        <dbReference type="ARBA" id="ARBA00022448"/>
    </source>
</evidence>
<evidence type="ECO:0000256" key="2">
    <source>
        <dbReference type="ARBA" id="ARBA00010510"/>
    </source>
</evidence>
<reference evidence="10 11" key="1">
    <citation type="submission" date="2023-10" db="EMBL/GenBank/DDBJ databases">
        <title>Comparative genomics analysis reveals potential genetic determinants of host preference in Cryptosporidium xiaoi.</title>
        <authorList>
            <person name="Xiao L."/>
            <person name="Li J."/>
        </authorList>
    </citation>
    <scope>NUCLEOTIDE SEQUENCE [LARGE SCALE GENOMIC DNA]</scope>
    <source>
        <strain evidence="10 11">52996</strain>
    </source>
</reference>
<dbReference type="PANTHER" id="PTHR10802">
    <property type="entry name" value="MITOCHONDRIAL IMPORT RECEPTOR SUBUNIT TOM40"/>
    <property type="match status" value="1"/>
</dbReference>
<keyword evidence="7" id="KW-0653">Protein transport</keyword>
<protein>
    <submittedName>
        <fullName evidence="10">Mitochondrial import receptor subunit tom40</fullName>
    </submittedName>
</protein>
<name>A0AAV9XVP6_9CRYT</name>
<evidence type="ECO:0000256" key="5">
    <source>
        <dbReference type="ARBA" id="ARBA00022692"/>
    </source>
</evidence>
<sequence>MHKLDEFNGDDRLKMKCLQYENFSVEAQNLFQMENYDGFRAEVTKTVAKTLQTSYSLMLGTSTFRGYSYQLGPTFHSSDGKTIVLGRVNNEGIVSGRVSHSINDSIETRISINSSLRDENKNMGEISLDYNGFRSSYSLKFAYQGMYLINGSFSQLINNSLQFGGDLTLVTANNTSIMSIGSRYQKGKNIFFSQITRQPDFSSSVRMLSNVHSIKSTFFRKVSERLSLASEFETSIPNYESTLRFGYEYLFKTARIQGVVDTYGKISLLCQDNKGFGVSGVIDYLKDEYKFGFMMQFAPQDKEDDLSQ</sequence>
<keyword evidence="8" id="KW-0496">Mitochondrion</keyword>
<dbReference type="GO" id="GO:0005741">
    <property type="term" value="C:mitochondrial outer membrane"/>
    <property type="evidence" value="ECO:0007669"/>
    <property type="project" value="UniProtKB-SubCell"/>
</dbReference>
<keyword evidence="6" id="KW-1000">Mitochondrion outer membrane</keyword>
<comment type="caution">
    <text evidence="10">The sequence shown here is derived from an EMBL/GenBank/DDBJ whole genome shotgun (WGS) entry which is preliminary data.</text>
</comment>
<dbReference type="AlphaFoldDB" id="A0AAV9XVP6"/>
<evidence type="ECO:0000313" key="11">
    <source>
        <dbReference type="Proteomes" id="UP001311799"/>
    </source>
</evidence>
<keyword evidence="9" id="KW-0472">Membrane</keyword>
<evidence type="ECO:0000256" key="8">
    <source>
        <dbReference type="ARBA" id="ARBA00023128"/>
    </source>
</evidence>
<dbReference type="InterPro" id="IPR037930">
    <property type="entry name" value="Tom40"/>
</dbReference>
<comment type="subcellular location">
    <subcellularLocation>
        <location evidence="1">Mitochondrion outer membrane</location>
        <topology evidence="1">Multi-pass membrane protein</topology>
    </subcellularLocation>
</comment>
<proteinExistence type="inferred from homology"/>
<evidence type="ECO:0000256" key="7">
    <source>
        <dbReference type="ARBA" id="ARBA00022927"/>
    </source>
</evidence>
<dbReference type="GO" id="GO:0008320">
    <property type="term" value="F:protein transmembrane transporter activity"/>
    <property type="evidence" value="ECO:0007669"/>
    <property type="project" value="InterPro"/>
</dbReference>
<organism evidence="10 11">
    <name type="scientific">Cryptosporidium xiaoi</name>
    <dbReference type="NCBI Taxonomy" id="659607"/>
    <lineage>
        <taxon>Eukaryota</taxon>
        <taxon>Sar</taxon>
        <taxon>Alveolata</taxon>
        <taxon>Apicomplexa</taxon>
        <taxon>Conoidasida</taxon>
        <taxon>Coccidia</taxon>
        <taxon>Eucoccidiorida</taxon>
        <taxon>Eimeriorina</taxon>
        <taxon>Cryptosporidiidae</taxon>
        <taxon>Cryptosporidium</taxon>
    </lineage>
</organism>
<dbReference type="Gene3D" id="2.40.160.10">
    <property type="entry name" value="Porin"/>
    <property type="match status" value="1"/>
</dbReference>
<dbReference type="InterPro" id="IPR027246">
    <property type="entry name" value="Porin_Euk/Tom40"/>
</dbReference>
<keyword evidence="11" id="KW-1185">Reference proteome</keyword>
<accession>A0AAV9XVP6</accession>
<evidence type="ECO:0000256" key="1">
    <source>
        <dbReference type="ARBA" id="ARBA00004374"/>
    </source>
</evidence>
<evidence type="ECO:0000313" key="10">
    <source>
        <dbReference type="EMBL" id="KAK6587630.1"/>
    </source>
</evidence>
<keyword evidence="3" id="KW-0813">Transport</keyword>
<keyword evidence="10" id="KW-0675">Receptor</keyword>
<gene>
    <name evidence="10" type="ORF">RS030_81376</name>
</gene>
<evidence type="ECO:0000256" key="4">
    <source>
        <dbReference type="ARBA" id="ARBA00022452"/>
    </source>
</evidence>
<comment type="similarity">
    <text evidence="2">Belongs to the Tom40 family.</text>
</comment>
<evidence type="ECO:0000256" key="6">
    <source>
        <dbReference type="ARBA" id="ARBA00022787"/>
    </source>
</evidence>
<keyword evidence="5" id="KW-0812">Transmembrane</keyword>
<evidence type="ECO:0000256" key="9">
    <source>
        <dbReference type="ARBA" id="ARBA00023136"/>
    </source>
</evidence>
<keyword evidence="4" id="KW-1134">Transmembrane beta strand</keyword>